<organism evidence="1">
    <name type="scientific">uncultured marine type-A Synechococcus 5B2</name>
    <dbReference type="NCBI Taxonomy" id="359140"/>
    <lineage>
        <taxon>Bacteria</taxon>
        <taxon>Bacillati</taxon>
        <taxon>Cyanobacteriota</taxon>
        <taxon>Cyanophyceae</taxon>
        <taxon>Synechococcales</taxon>
        <taxon>Synechococcaceae</taxon>
        <taxon>Synechococcus</taxon>
        <taxon>environmental samples</taxon>
    </lineage>
</organism>
<dbReference type="EMBL" id="DQ284920">
    <property type="protein sequence ID" value="ABB92241.1"/>
    <property type="molecule type" value="Genomic_DNA"/>
</dbReference>
<dbReference type="NCBIfam" id="NF038024">
    <property type="entry name" value="CRR6_slr1097"/>
    <property type="match status" value="1"/>
</dbReference>
<proteinExistence type="predicted"/>
<dbReference type="AlphaFoldDB" id="Q0QM20"/>
<dbReference type="Pfam" id="PF08847">
    <property type="entry name" value="Crr6"/>
    <property type="match status" value="1"/>
</dbReference>
<reference evidence="1" key="1">
    <citation type="journal article" date="2006" name="Mar. Ecol. Prog. Ser.">
        <title>Gene diversity and organization in rbcL-containing genome fragments from uncultivated Synechococcus in the Gulf of Mexico.</title>
        <authorList>
            <person name="John D.E."/>
            <person name="Wawrik B."/>
            <person name="Tabita F.R."/>
            <person name="Paul J.H."/>
        </authorList>
    </citation>
    <scope>NUCLEOTIDE SEQUENCE</scope>
</reference>
<protein>
    <recommendedName>
        <fullName evidence="2">DUF1817 domain-containing protein</fullName>
    </recommendedName>
</protein>
<dbReference type="GO" id="GO:0010275">
    <property type="term" value="P:NAD(P)H dehydrogenase complex assembly"/>
    <property type="evidence" value="ECO:0007669"/>
    <property type="project" value="TreeGrafter"/>
</dbReference>
<evidence type="ECO:0000313" key="1">
    <source>
        <dbReference type="EMBL" id="ABB92241.1"/>
    </source>
</evidence>
<evidence type="ECO:0008006" key="2">
    <source>
        <dbReference type="Google" id="ProtNLM"/>
    </source>
</evidence>
<name>Q0QM20_9SYNE</name>
<accession>Q0QM20</accession>
<sequence length="156" mass="17965">MDPVLINADSIRRLDLSPLQPWSEQSWAELLENGPVLELSFDWPRDPTDPRELAECPEPRLWALRADARYPWLPLLLERDRGSLIRHVAMVVPHSFNRSEGLRFDPQALELWITHRLMQLDDLCTANLGRHQRGNLSQMASALGYELDSGFWSLLG</sequence>
<dbReference type="PANTHER" id="PTHR35724">
    <property type="entry name" value="PROTEIN CHLORORESPIRATORY REDUCTION 6, CHLOROPLASTIC"/>
    <property type="match status" value="1"/>
</dbReference>
<dbReference type="InterPro" id="IPR014946">
    <property type="entry name" value="CRR6"/>
</dbReference>
<dbReference type="PANTHER" id="PTHR35724:SF1">
    <property type="entry name" value="PROTEIN CHLORORESPIRATORY REDUCTION 6, CHLOROPLASTIC"/>
    <property type="match status" value="1"/>
</dbReference>